<dbReference type="GeneID" id="34300550"/>
<evidence type="ECO:0000256" key="5">
    <source>
        <dbReference type="ARBA" id="ARBA00023288"/>
    </source>
</evidence>
<evidence type="ECO:0000313" key="10">
    <source>
        <dbReference type="Proteomes" id="UP000199271"/>
    </source>
</evidence>
<dbReference type="InterPro" id="IPR004872">
    <property type="entry name" value="Lipoprotein_NlpA"/>
</dbReference>
<keyword evidence="2" id="KW-0732">Signal</keyword>
<dbReference type="PIRSF" id="PIRSF002854">
    <property type="entry name" value="MetQ"/>
    <property type="match status" value="1"/>
</dbReference>
<dbReference type="RefSeq" id="WP_010387624.1">
    <property type="nucleotide sequence ID" value="NZ_BPKT01000001.1"/>
</dbReference>
<evidence type="ECO:0000313" key="8">
    <source>
        <dbReference type="EMBL" id="CUW15839.1"/>
    </source>
</evidence>
<dbReference type="SUPFAM" id="SSF53850">
    <property type="entry name" value="Periplasmic binding protein-like II"/>
    <property type="match status" value="1"/>
</dbReference>
<dbReference type="GO" id="GO:0016020">
    <property type="term" value="C:membrane"/>
    <property type="evidence" value="ECO:0007669"/>
    <property type="project" value="UniProtKB-SubCell"/>
</dbReference>
<comment type="subcellular location">
    <subcellularLocation>
        <location evidence="1">Membrane</location>
        <topology evidence="1">Lipid-anchor</topology>
    </subcellularLocation>
</comment>
<dbReference type="Pfam" id="PF03180">
    <property type="entry name" value="Lipoprotein_9"/>
    <property type="match status" value="1"/>
</dbReference>
<feature type="transmembrane region" description="Helical" evidence="7">
    <location>
        <begin position="6"/>
        <end position="25"/>
    </location>
</feature>
<sequence length="283" mass="30653">MSKLTNWVIGGVAVIAIGGIAYATFGHKSAEKSNNKIVTVGIMSGSKQDTDIWKSVSKTAKDKYGITLKFKQFSDYNQPNKALAAGDIDINAFQHYAFLAASNKATGDKIVAIGDTVISPIRLYSNTYKKVSEYKTGDTIVVPNDTSNESRSLYVLKAAGLIDLKSGLTTATVKDITKNPKSLKIKELAADQTARSLTDVQGAVVNGTYADTAGLDYKKAIFVEPINKNSHQWVNIIAAKNSDKNKQVLKDVVKSYHTQATKDAINKAYDGVELAAWDTDFSK</sequence>
<dbReference type="OMA" id="DHKITRE"/>
<dbReference type="PANTHER" id="PTHR30429">
    <property type="entry name" value="D-METHIONINE-BINDING LIPOPROTEIN METQ"/>
    <property type="match status" value="1"/>
</dbReference>
<gene>
    <name evidence="8" type="ORF">C122C_1401</name>
    <name evidence="9" type="ORF">KIJ12_01185</name>
</gene>
<keyword evidence="3 7" id="KW-0472">Membrane</keyword>
<evidence type="ECO:0000313" key="11">
    <source>
        <dbReference type="Proteomes" id="UP000752647"/>
    </source>
</evidence>
<dbReference type="Gene3D" id="3.40.190.10">
    <property type="entry name" value="Periplasmic binding protein-like II"/>
    <property type="match status" value="2"/>
</dbReference>
<keyword evidence="7" id="KW-1133">Transmembrane helix</keyword>
<accession>A0A9Q3SU76</accession>
<reference evidence="9" key="2">
    <citation type="submission" date="2021-05" db="EMBL/GenBank/DDBJ databases">
        <title>Pangenome of Leuconostoc gelidum warrants species status for Leuconostoc gelidum subsp. gasicomitatum.</title>
        <authorList>
            <person name="Johansson P."/>
            <person name="Sade E."/>
            <person name="Hultman J."/>
            <person name="Auvinen P."/>
            <person name="Bjorkroth J."/>
        </authorList>
    </citation>
    <scope>NUCLEOTIDE SEQUENCE</scope>
    <source>
        <strain evidence="9">A.21.4</strain>
    </source>
</reference>
<organism evidence="9 11">
    <name type="scientific">Leuconostoc gasicomitatum</name>
    <dbReference type="NCBI Taxonomy" id="115778"/>
    <lineage>
        <taxon>Bacteria</taxon>
        <taxon>Bacillati</taxon>
        <taxon>Bacillota</taxon>
        <taxon>Bacilli</taxon>
        <taxon>Lactobacillales</taxon>
        <taxon>Lactobacillaceae</taxon>
        <taxon>Leuconostoc</taxon>
        <taxon>Leuconostoc gelidum group</taxon>
    </lineage>
</organism>
<name>A0A9Q3SU76_9LACO</name>
<keyword evidence="10" id="KW-1185">Reference proteome</keyword>
<dbReference type="Proteomes" id="UP000752647">
    <property type="component" value="Unassembled WGS sequence"/>
</dbReference>
<keyword evidence="5 6" id="KW-0449">Lipoprotein</keyword>
<dbReference type="EMBL" id="FBSY01000017">
    <property type="protein sequence ID" value="CUW15839.1"/>
    <property type="molecule type" value="Genomic_DNA"/>
</dbReference>
<evidence type="ECO:0000256" key="1">
    <source>
        <dbReference type="ARBA" id="ARBA00004635"/>
    </source>
</evidence>
<proteinExistence type="inferred from homology"/>
<keyword evidence="7" id="KW-0812">Transmembrane</keyword>
<reference evidence="8 10" key="1">
    <citation type="submission" date="2015-12" db="EMBL/GenBank/DDBJ databases">
        <authorList>
            <person name="Andreevskaya M."/>
        </authorList>
    </citation>
    <scope>NUCLEOTIDE SEQUENCE [LARGE SCALE GENOMIC DNA]</scope>
    <source>
        <strain evidence="8 10">C122c</strain>
    </source>
</reference>
<evidence type="ECO:0000256" key="4">
    <source>
        <dbReference type="ARBA" id="ARBA00023139"/>
    </source>
</evidence>
<dbReference type="EMBL" id="JAHBFI010000001">
    <property type="protein sequence ID" value="MBZ5961790.1"/>
    <property type="molecule type" value="Genomic_DNA"/>
</dbReference>
<comment type="caution">
    <text evidence="9">The sequence shown here is derived from an EMBL/GenBank/DDBJ whole genome shotgun (WGS) entry which is preliminary data.</text>
</comment>
<comment type="similarity">
    <text evidence="6">Belongs to the nlpA lipoprotein family.</text>
</comment>
<evidence type="ECO:0000313" key="9">
    <source>
        <dbReference type="EMBL" id="MBZ5961790.1"/>
    </source>
</evidence>
<dbReference type="AlphaFoldDB" id="A0A9Q3SU76"/>
<dbReference type="PANTHER" id="PTHR30429:SF0">
    <property type="entry name" value="METHIONINE-BINDING LIPOPROTEIN METQ"/>
    <property type="match status" value="1"/>
</dbReference>
<keyword evidence="4" id="KW-0564">Palmitate</keyword>
<evidence type="ECO:0000256" key="6">
    <source>
        <dbReference type="PIRNR" id="PIRNR002854"/>
    </source>
</evidence>
<evidence type="ECO:0000256" key="3">
    <source>
        <dbReference type="ARBA" id="ARBA00023136"/>
    </source>
</evidence>
<evidence type="ECO:0000256" key="2">
    <source>
        <dbReference type="ARBA" id="ARBA00022729"/>
    </source>
</evidence>
<protein>
    <recommendedName>
        <fullName evidence="6">Lipoprotein</fullName>
    </recommendedName>
</protein>
<evidence type="ECO:0000256" key="7">
    <source>
        <dbReference type="SAM" id="Phobius"/>
    </source>
</evidence>
<dbReference type="Proteomes" id="UP000199271">
    <property type="component" value="Unassembled WGS sequence"/>
</dbReference>